<dbReference type="InterPro" id="IPR020904">
    <property type="entry name" value="Sc_DH/Rdtase_CS"/>
</dbReference>
<evidence type="ECO:0000313" key="5">
    <source>
        <dbReference type="EMBL" id="QGG40777.1"/>
    </source>
</evidence>
<proteinExistence type="inferred from homology"/>
<accession>A0A5Q2MCG9</accession>
<dbReference type="Gene3D" id="3.40.50.720">
    <property type="entry name" value="NAD(P)-binding Rossmann-like Domain"/>
    <property type="match status" value="1"/>
</dbReference>
<dbReference type="InterPro" id="IPR002347">
    <property type="entry name" value="SDR_fam"/>
</dbReference>
<dbReference type="InterPro" id="IPR050259">
    <property type="entry name" value="SDR"/>
</dbReference>
<keyword evidence="6" id="KW-1185">Reference proteome</keyword>
<dbReference type="KEGG" id="aef:GEV26_05030"/>
<dbReference type="PANTHER" id="PTHR42879:SF2">
    <property type="entry name" value="3-OXOACYL-[ACYL-CARRIER-PROTEIN] REDUCTASE FABG"/>
    <property type="match status" value="1"/>
</dbReference>
<dbReference type="SMART" id="SM00822">
    <property type="entry name" value="PKS_KR"/>
    <property type="match status" value="1"/>
</dbReference>
<sequence>MSETRTAIVTGAARGIGAAVAQRLAADGFQVAVVDLDASACATTVDAITAAGGKALAVGADVSNEEQVAAAFDTIVEGLGAPTVLVNNAGILRDNLLFKMSVEDWDLVMGVHLRGSFLMSKYAQRHMTEAGYGRIVNLSSTSALGNRGQANYSAAKAGLQGFTKTLAIELGKFGITANAIAPGFIQTDMTAATAERMKVPFDDFIKYSAEQIPVQRVGQPEDIAHTASFLVSEGAGFVSGQVIYVAGGPKD</sequence>
<dbReference type="NCBIfam" id="NF009466">
    <property type="entry name" value="PRK12826.1-2"/>
    <property type="match status" value="1"/>
</dbReference>
<dbReference type="InterPro" id="IPR036291">
    <property type="entry name" value="NAD(P)-bd_dom_sf"/>
</dbReference>
<dbReference type="InterPro" id="IPR057326">
    <property type="entry name" value="KR_dom"/>
</dbReference>
<keyword evidence="3" id="KW-0560">Oxidoreductase</keyword>
<dbReference type="PROSITE" id="PS00061">
    <property type="entry name" value="ADH_SHORT"/>
    <property type="match status" value="1"/>
</dbReference>
<evidence type="ECO:0000313" key="6">
    <source>
        <dbReference type="Proteomes" id="UP000392064"/>
    </source>
</evidence>
<organism evidence="5 6">
    <name type="scientific">Aeromicrobium yanjiei</name>
    <dbReference type="NCBI Taxonomy" id="2662028"/>
    <lineage>
        <taxon>Bacteria</taxon>
        <taxon>Bacillati</taxon>
        <taxon>Actinomycetota</taxon>
        <taxon>Actinomycetes</taxon>
        <taxon>Propionibacteriales</taxon>
        <taxon>Nocardioidaceae</taxon>
        <taxon>Aeromicrobium</taxon>
    </lineage>
</organism>
<keyword evidence="2" id="KW-0521">NADP</keyword>
<evidence type="ECO:0000259" key="4">
    <source>
        <dbReference type="SMART" id="SM00822"/>
    </source>
</evidence>
<evidence type="ECO:0000256" key="1">
    <source>
        <dbReference type="ARBA" id="ARBA00006484"/>
    </source>
</evidence>
<dbReference type="GO" id="GO:0032787">
    <property type="term" value="P:monocarboxylic acid metabolic process"/>
    <property type="evidence" value="ECO:0007669"/>
    <property type="project" value="UniProtKB-ARBA"/>
</dbReference>
<dbReference type="PANTHER" id="PTHR42879">
    <property type="entry name" value="3-OXOACYL-(ACYL-CARRIER-PROTEIN) REDUCTASE"/>
    <property type="match status" value="1"/>
</dbReference>
<evidence type="ECO:0000256" key="3">
    <source>
        <dbReference type="ARBA" id="ARBA00023002"/>
    </source>
</evidence>
<dbReference type="PRINTS" id="PR00081">
    <property type="entry name" value="GDHRDH"/>
</dbReference>
<dbReference type="SUPFAM" id="SSF51735">
    <property type="entry name" value="NAD(P)-binding Rossmann-fold domains"/>
    <property type="match status" value="1"/>
</dbReference>
<dbReference type="Proteomes" id="UP000392064">
    <property type="component" value="Chromosome"/>
</dbReference>
<dbReference type="RefSeq" id="WP_153652048.1">
    <property type="nucleotide sequence ID" value="NZ_CP045737.1"/>
</dbReference>
<dbReference type="GO" id="GO:0016491">
    <property type="term" value="F:oxidoreductase activity"/>
    <property type="evidence" value="ECO:0007669"/>
    <property type="project" value="UniProtKB-KW"/>
</dbReference>
<gene>
    <name evidence="5" type="ORF">GEV26_05030</name>
</gene>
<dbReference type="FunFam" id="3.40.50.720:FF:000115">
    <property type="entry name" value="3-oxoacyl-[acyl-carrier-protein] reductase FabG"/>
    <property type="match status" value="1"/>
</dbReference>
<dbReference type="PRINTS" id="PR00080">
    <property type="entry name" value="SDRFAMILY"/>
</dbReference>
<feature type="domain" description="Ketoreductase" evidence="4">
    <location>
        <begin position="5"/>
        <end position="183"/>
    </location>
</feature>
<dbReference type="EMBL" id="CP045737">
    <property type="protein sequence ID" value="QGG40777.1"/>
    <property type="molecule type" value="Genomic_DNA"/>
</dbReference>
<protein>
    <submittedName>
        <fullName evidence="5">SDR family oxidoreductase</fullName>
    </submittedName>
</protein>
<dbReference type="Pfam" id="PF13561">
    <property type="entry name" value="adh_short_C2"/>
    <property type="match status" value="1"/>
</dbReference>
<comment type="similarity">
    <text evidence="1">Belongs to the short-chain dehydrogenases/reductases (SDR) family.</text>
</comment>
<dbReference type="AlphaFoldDB" id="A0A5Q2MCG9"/>
<name>A0A5Q2MCG9_9ACTN</name>
<reference evidence="5 6" key="1">
    <citation type="submission" date="2019-11" db="EMBL/GenBank/DDBJ databases">
        <authorList>
            <person name="Li J."/>
        </authorList>
    </citation>
    <scope>NUCLEOTIDE SEQUENCE [LARGE SCALE GENOMIC DNA]</scope>
    <source>
        <strain evidence="5 6">MF47</strain>
    </source>
</reference>
<evidence type="ECO:0000256" key="2">
    <source>
        <dbReference type="ARBA" id="ARBA00022857"/>
    </source>
</evidence>